<evidence type="ECO:0000313" key="3">
    <source>
        <dbReference type="Proteomes" id="UP000515917"/>
    </source>
</evidence>
<feature type="coiled-coil region" evidence="1">
    <location>
        <begin position="31"/>
        <end position="58"/>
    </location>
</feature>
<dbReference type="AlphaFoldDB" id="A0A7G3G5G2"/>
<keyword evidence="3" id="KW-1185">Reference proteome</keyword>
<evidence type="ECO:0008006" key="4">
    <source>
        <dbReference type="Google" id="ProtNLM"/>
    </source>
</evidence>
<dbReference type="KEGG" id="ifl:C1H71_02410"/>
<sequence length="233" mass="26361">MPKDIPTLRPITADEDVLLTHDKLTRQHKALSLLAEARQRAKQLLKQAEVETQQIRTQAWMNGYQDGIIAAASSVAKHIDESESLLLRFHNQLGEQAKAMLSASLDHPDLLLILLDEWLRGIDTPSPQGTLQLQLPLHRRAAHSQLLNSLQELWGGKIQIEYHADTQFVMRYADQIAQFSPDEFISEATQSLLQGMYEMPAECRLLSQTSLQSLQNIFISQFSAQPQQLNSNE</sequence>
<keyword evidence="1" id="KW-0175">Coiled coil</keyword>
<gene>
    <name evidence="2" type="ORF">C1H71_02410</name>
</gene>
<accession>A0A7G3G5G2</accession>
<dbReference type="EMBL" id="CP025781">
    <property type="protein sequence ID" value="QBC42521.1"/>
    <property type="molecule type" value="Genomic_DNA"/>
</dbReference>
<protein>
    <recommendedName>
        <fullName evidence="4">Oxygen-regulated invasion protein OrgB</fullName>
    </recommendedName>
</protein>
<name>A0A7G3G5G2_9NEIS</name>
<proteinExistence type="predicted"/>
<reference evidence="2 3" key="1">
    <citation type="submission" date="2018-01" db="EMBL/GenBank/DDBJ databases">
        <title>Genome sequence of Iodobacter sp. strain PCH194 isolated from Indian Trans-Himalaya.</title>
        <authorList>
            <person name="Kumar V."/>
            <person name="Thakur V."/>
            <person name="Kumar S."/>
            <person name="Singh D."/>
        </authorList>
    </citation>
    <scope>NUCLEOTIDE SEQUENCE [LARGE SCALE GENOMIC DNA]</scope>
    <source>
        <strain evidence="2 3">PCH194</strain>
    </source>
</reference>
<evidence type="ECO:0000313" key="2">
    <source>
        <dbReference type="EMBL" id="QBC42521.1"/>
    </source>
</evidence>
<dbReference type="Proteomes" id="UP000515917">
    <property type="component" value="Chromosome"/>
</dbReference>
<evidence type="ECO:0000256" key="1">
    <source>
        <dbReference type="SAM" id="Coils"/>
    </source>
</evidence>
<dbReference type="RefSeq" id="WP_130105142.1">
    <property type="nucleotide sequence ID" value="NZ_CP025781.1"/>
</dbReference>
<organism evidence="2 3">
    <name type="scientific">Iodobacter fluviatilis</name>
    <dbReference type="NCBI Taxonomy" id="537"/>
    <lineage>
        <taxon>Bacteria</taxon>
        <taxon>Pseudomonadati</taxon>
        <taxon>Pseudomonadota</taxon>
        <taxon>Betaproteobacteria</taxon>
        <taxon>Neisseriales</taxon>
        <taxon>Chitinibacteraceae</taxon>
        <taxon>Iodobacter</taxon>
    </lineage>
</organism>